<keyword evidence="1" id="KW-0732">Signal</keyword>
<dbReference type="OrthoDB" id="9785380at2"/>
<dbReference type="PROSITE" id="PS51257">
    <property type="entry name" value="PROKAR_LIPOPROTEIN"/>
    <property type="match status" value="1"/>
</dbReference>
<organism evidence="2 3">
    <name type="scientific">Amphibacillus marinus</name>
    <dbReference type="NCBI Taxonomy" id="872970"/>
    <lineage>
        <taxon>Bacteria</taxon>
        <taxon>Bacillati</taxon>
        <taxon>Bacillota</taxon>
        <taxon>Bacilli</taxon>
        <taxon>Bacillales</taxon>
        <taxon>Bacillaceae</taxon>
        <taxon>Amphibacillus</taxon>
    </lineage>
</organism>
<keyword evidence="2" id="KW-0449">Lipoprotein</keyword>
<dbReference type="InterPro" id="IPR029046">
    <property type="entry name" value="LolA/LolB/LppX"/>
</dbReference>
<name>A0A1H8JPA9_9BACI</name>
<dbReference type="PANTHER" id="PTHR37507">
    <property type="entry name" value="SPORULATION PROTEIN YDCC"/>
    <property type="match status" value="1"/>
</dbReference>
<evidence type="ECO:0000313" key="2">
    <source>
        <dbReference type="EMBL" id="SEN82395.1"/>
    </source>
</evidence>
<dbReference type="PANTHER" id="PTHR37507:SF2">
    <property type="entry name" value="SPORULATION PROTEIN YDCC"/>
    <property type="match status" value="1"/>
</dbReference>
<proteinExistence type="predicted"/>
<dbReference type="RefSeq" id="WP_091495091.1">
    <property type="nucleotide sequence ID" value="NZ_FODJ01000002.1"/>
</dbReference>
<feature type="chain" id="PRO_5011640091" evidence="1">
    <location>
        <begin position="24"/>
        <end position="340"/>
    </location>
</feature>
<feature type="signal peptide" evidence="1">
    <location>
        <begin position="1"/>
        <end position="23"/>
    </location>
</feature>
<evidence type="ECO:0000313" key="3">
    <source>
        <dbReference type="Proteomes" id="UP000199300"/>
    </source>
</evidence>
<dbReference type="SUPFAM" id="SSF89392">
    <property type="entry name" value="Prokaryotic lipoproteins and lipoprotein localization factors"/>
    <property type="match status" value="1"/>
</dbReference>
<dbReference type="STRING" id="872970.SAMN04488134_10229"/>
<dbReference type="EMBL" id="FODJ01000002">
    <property type="protein sequence ID" value="SEN82395.1"/>
    <property type="molecule type" value="Genomic_DNA"/>
</dbReference>
<keyword evidence="3" id="KW-1185">Reference proteome</keyword>
<accession>A0A1H8JPA9</accession>
<evidence type="ECO:0000256" key="1">
    <source>
        <dbReference type="SAM" id="SignalP"/>
    </source>
</evidence>
<dbReference type="InterPro" id="IPR052944">
    <property type="entry name" value="Sporulation_related"/>
</dbReference>
<reference evidence="2 3" key="1">
    <citation type="submission" date="2016-10" db="EMBL/GenBank/DDBJ databases">
        <authorList>
            <person name="de Groot N.N."/>
        </authorList>
    </citation>
    <scope>NUCLEOTIDE SEQUENCE [LARGE SCALE GENOMIC DNA]</scope>
    <source>
        <strain evidence="2 3">CGMCC 1.10434</strain>
    </source>
</reference>
<gene>
    <name evidence="2" type="ORF">SAMN04488134_10229</name>
</gene>
<dbReference type="AlphaFoldDB" id="A0A1H8JPA9"/>
<sequence>MNRVVRVVLILLSIFIIAGCGQASQEDVKKELEEVVGDLTSYQTKAKMEMLTGETAQLYEIDLAYQSDHFYRVLMHNEGDEEGSQIILKNDDGVFVLTPALNKSFRFQSDWPSNASQPYLYHSLVADVLNDDQAEFKVTDQYYVFKTQTNYQHNKTLPIQEVYFDQDSLTPYLVKIYDADHNVAVEVTFEPFELGVEFEPNFFEVDANLTSGIFSLPVGLIEGEHSQSEFIVRYPTALMGAELSETAEFDREEGKRVVLTYQGEKEFTIVQDYNETAMVAVREPELSAGVPVHIGKTIGAMTDQSLTWSENGVDYYLASEQLTREEMIEVAQSMGQQMEK</sequence>
<protein>
    <submittedName>
        <fullName evidence="2">Outer membrane lipoprotein-sorting protein</fullName>
    </submittedName>
</protein>
<dbReference type="Proteomes" id="UP000199300">
    <property type="component" value="Unassembled WGS sequence"/>
</dbReference>
<dbReference type="Gene3D" id="2.50.20.10">
    <property type="entry name" value="Lipoprotein localisation LolA/LolB/LppX"/>
    <property type="match status" value="1"/>
</dbReference>